<dbReference type="Proteomes" id="UP000317990">
    <property type="component" value="Unassembled WGS sequence"/>
</dbReference>
<sequence>MLTGLRLENFALIDCLELELKQGMTVLTGETGAGKSLLVAALDALLGGGDPLRLLRRGSRRGRLEASFRPSQALQLLLKAESLLEPGDPHAGDELILSRDFRLNAQDRMVTRSRLNGVVVSRPLLLQLRPLLIDLTVQGQTRQFSRPARLRRWLDSFAGPDQSGLLATVAAAHRRWQQAKAAHREACDSWQCLAAERAAQEDLLAQLEAAELNDPDEPEQLRHAQDRLAHVVRLKEGGGYLLQRLCEPPPELPSVLDLLGEAQAELASMAALDGELQPLRQRFLDLQLALQDAVAELEHYLALLQSDPDTLARLQERIALLRSLERRHGGDIAALISLRQALRQQLSPLASLDLPALASAEQEAFAALSRATAALTARRRAAADRLQAELLQALRPMALNRVRFEVELLPIDPTEHGADQVRFLFSANPDLPLAPLETVASGGEMARFLLALKTCLAATEPELPLLFDEIDTGVSGRVSEAMASLLRRLSRHRQVFCITHQPVVAAVAQHHLQVSKDVLDGETVCRVRELEQRAEREKELAALAGGAKDDARRYAAALLRQNR</sequence>
<dbReference type="Pfam" id="PF02463">
    <property type="entry name" value="SMC_N"/>
    <property type="match status" value="1"/>
</dbReference>
<dbReference type="PANTHER" id="PTHR11059:SF0">
    <property type="entry name" value="DNA REPAIR PROTEIN RECN"/>
    <property type="match status" value="1"/>
</dbReference>
<evidence type="ECO:0000259" key="10">
    <source>
        <dbReference type="Pfam" id="PF02463"/>
    </source>
</evidence>
<evidence type="ECO:0000256" key="2">
    <source>
        <dbReference type="ARBA" id="ARBA00009441"/>
    </source>
</evidence>
<dbReference type="SUPFAM" id="SSF52540">
    <property type="entry name" value="P-loop containing nucleoside triphosphate hydrolases"/>
    <property type="match status" value="1"/>
</dbReference>
<evidence type="ECO:0000256" key="7">
    <source>
        <dbReference type="ARBA" id="ARBA00023204"/>
    </source>
</evidence>
<dbReference type="InterPro" id="IPR003395">
    <property type="entry name" value="RecF/RecN/SMC_N"/>
</dbReference>
<comment type="function">
    <text evidence="1 9">May be involved in recombinational repair of damaged DNA.</text>
</comment>
<dbReference type="AlphaFoldDB" id="A0A524RRB0"/>
<dbReference type="InterPro" id="IPR004604">
    <property type="entry name" value="DNA_recomb/repair_RecN"/>
</dbReference>
<dbReference type="PANTHER" id="PTHR11059">
    <property type="entry name" value="DNA REPAIR PROTEIN RECN"/>
    <property type="match status" value="1"/>
</dbReference>
<evidence type="ECO:0000256" key="9">
    <source>
        <dbReference type="PIRNR" id="PIRNR003128"/>
    </source>
</evidence>
<dbReference type="GO" id="GO:0009432">
    <property type="term" value="P:SOS response"/>
    <property type="evidence" value="ECO:0007669"/>
    <property type="project" value="TreeGrafter"/>
</dbReference>
<dbReference type="PIRSF" id="PIRSF003128">
    <property type="entry name" value="RecN"/>
    <property type="match status" value="1"/>
</dbReference>
<dbReference type="GO" id="GO:0043590">
    <property type="term" value="C:bacterial nucleoid"/>
    <property type="evidence" value="ECO:0007669"/>
    <property type="project" value="TreeGrafter"/>
</dbReference>
<accession>A0A524RRB0</accession>
<reference evidence="11 12" key="1">
    <citation type="journal article" date="2019" name="mSystems">
        <title>Life at home and on the roam: Genomic adaptions reflect the dual lifestyle of an intracellular, facultative symbiont.</title>
        <authorList>
            <person name="Burgsdorf I."/>
        </authorList>
    </citation>
    <scope>NUCLEOTIDE SEQUENCE [LARGE SCALE GENOMIC DNA]</scope>
    <source>
        <strain evidence="11">277cV</strain>
    </source>
</reference>
<dbReference type="GO" id="GO:0005524">
    <property type="term" value="F:ATP binding"/>
    <property type="evidence" value="ECO:0007669"/>
    <property type="project" value="UniProtKB-KW"/>
</dbReference>
<dbReference type="GO" id="GO:0006281">
    <property type="term" value="P:DNA repair"/>
    <property type="evidence" value="ECO:0007669"/>
    <property type="project" value="UniProtKB-KW"/>
</dbReference>
<name>A0A524RRB0_9CHRO</name>
<feature type="domain" description="RecF/RecN/SMC N-terminal" evidence="10">
    <location>
        <begin position="2"/>
        <end position="516"/>
    </location>
</feature>
<evidence type="ECO:0000256" key="6">
    <source>
        <dbReference type="ARBA" id="ARBA00022840"/>
    </source>
</evidence>
<evidence type="ECO:0000313" key="11">
    <source>
        <dbReference type="EMBL" id="TGG94663.1"/>
    </source>
</evidence>
<comment type="caution">
    <text evidence="11">The sequence shown here is derived from an EMBL/GenBank/DDBJ whole genome shotgun (WGS) entry which is preliminary data.</text>
</comment>
<dbReference type="InterPro" id="IPR027417">
    <property type="entry name" value="P-loop_NTPase"/>
</dbReference>
<evidence type="ECO:0000313" key="12">
    <source>
        <dbReference type="Proteomes" id="UP000317990"/>
    </source>
</evidence>
<evidence type="ECO:0000256" key="5">
    <source>
        <dbReference type="ARBA" id="ARBA00022763"/>
    </source>
</evidence>
<keyword evidence="4" id="KW-0547">Nucleotide-binding</keyword>
<keyword evidence="7 9" id="KW-0234">DNA repair</keyword>
<comment type="similarity">
    <text evidence="2 9">Belongs to the RecN family.</text>
</comment>
<dbReference type="NCBIfam" id="TIGR00634">
    <property type="entry name" value="recN"/>
    <property type="match status" value="1"/>
</dbReference>
<organism evidence="11 12">
    <name type="scientific">Aphanocapsa feldmannii 277cV</name>
    <dbReference type="NCBI Taxonomy" id="2507553"/>
    <lineage>
        <taxon>Bacteria</taxon>
        <taxon>Bacillati</taxon>
        <taxon>Cyanobacteriota</taxon>
        <taxon>Cyanophyceae</taxon>
        <taxon>Oscillatoriophycideae</taxon>
        <taxon>Chroococcales</taxon>
        <taxon>Microcystaceae</taxon>
        <taxon>Aphanocapsa</taxon>
    </lineage>
</organism>
<protein>
    <recommendedName>
        <fullName evidence="3 9">DNA repair protein RecN</fullName>
    </recommendedName>
    <alternativeName>
        <fullName evidence="8 9">Recombination protein N</fullName>
    </alternativeName>
</protein>
<evidence type="ECO:0000256" key="4">
    <source>
        <dbReference type="ARBA" id="ARBA00022741"/>
    </source>
</evidence>
<evidence type="ECO:0000256" key="3">
    <source>
        <dbReference type="ARBA" id="ARBA00021315"/>
    </source>
</evidence>
<keyword evidence="5 9" id="KW-0227">DNA damage</keyword>
<gene>
    <name evidence="11" type="primary">recN</name>
    <name evidence="11" type="ORF">ERJ67_02010</name>
</gene>
<dbReference type="CDD" id="cd03241">
    <property type="entry name" value="ABC_RecN"/>
    <property type="match status" value="1"/>
</dbReference>
<dbReference type="GO" id="GO:0006310">
    <property type="term" value="P:DNA recombination"/>
    <property type="evidence" value="ECO:0007669"/>
    <property type="project" value="InterPro"/>
</dbReference>
<proteinExistence type="inferred from homology"/>
<keyword evidence="6" id="KW-0067">ATP-binding</keyword>
<evidence type="ECO:0000256" key="8">
    <source>
        <dbReference type="ARBA" id="ARBA00033408"/>
    </source>
</evidence>
<dbReference type="EMBL" id="SRMO01000032">
    <property type="protein sequence ID" value="TGG94663.1"/>
    <property type="molecule type" value="Genomic_DNA"/>
</dbReference>
<dbReference type="Gene3D" id="3.40.50.300">
    <property type="entry name" value="P-loop containing nucleotide triphosphate hydrolases"/>
    <property type="match status" value="2"/>
</dbReference>
<evidence type="ECO:0000256" key="1">
    <source>
        <dbReference type="ARBA" id="ARBA00003618"/>
    </source>
</evidence>